<evidence type="ECO:0000313" key="1">
    <source>
        <dbReference type="EMBL" id="KAG5591950.1"/>
    </source>
</evidence>
<organism evidence="1 2">
    <name type="scientific">Solanum commersonii</name>
    <name type="common">Commerson's wild potato</name>
    <name type="synonym">Commerson's nightshade</name>
    <dbReference type="NCBI Taxonomy" id="4109"/>
    <lineage>
        <taxon>Eukaryota</taxon>
        <taxon>Viridiplantae</taxon>
        <taxon>Streptophyta</taxon>
        <taxon>Embryophyta</taxon>
        <taxon>Tracheophyta</taxon>
        <taxon>Spermatophyta</taxon>
        <taxon>Magnoliopsida</taxon>
        <taxon>eudicotyledons</taxon>
        <taxon>Gunneridae</taxon>
        <taxon>Pentapetalae</taxon>
        <taxon>asterids</taxon>
        <taxon>lamiids</taxon>
        <taxon>Solanales</taxon>
        <taxon>Solanaceae</taxon>
        <taxon>Solanoideae</taxon>
        <taxon>Solaneae</taxon>
        <taxon>Solanum</taxon>
    </lineage>
</organism>
<sequence>MNVLTSFWVFHYENHILAETLHWQRVAVRCDSDVETGTSFFRTYDESTNIKSCLDTLDSPCVLL</sequence>
<accession>A0A9J5XYM4</accession>
<dbReference type="AlphaFoldDB" id="A0A9J5XYM4"/>
<evidence type="ECO:0000313" key="2">
    <source>
        <dbReference type="Proteomes" id="UP000824120"/>
    </source>
</evidence>
<gene>
    <name evidence="1" type="ORF">H5410_042464</name>
</gene>
<keyword evidence="2" id="KW-1185">Reference proteome</keyword>
<name>A0A9J5XYM4_SOLCO</name>
<reference evidence="1 2" key="1">
    <citation type="submission" date="2020-09" db="EMBL/GenBank/DDBJ databases">
        <title>De no assembly of potato wild relative species, Solanum commersonii.</title>
        <authorList>
            <person name="Cho K."/>
        </authorList>
    </citation>
    <scope>NUCLEOTIDE SEQUENCE [LARGE SCALE GENOMIC DNA]</scope>
    <source>
        <strain evidence="1">LZ3.2</strain>
        <tissue evidence="1">Leaf</tissue>
    </source>
</reference>
<comment type="caution">
    <text evidence="1">The sequence shown here is derived from an EMBL/GenBank/DDBJ whole genome shotgun (WGS) entry which is preliminary data.</text>
</comment>
<dbReference type="EMBL" id="JACXVP010000008">
    <property type="protein sequence ID" value="KAG5591950.1"/>
    <property type="molecule type" value="Genomic_DNA"/>
</dbReference>
<protein>
    <submittedName>
        <fullName evidence="1">Uncharacterized protein</fullName>
    </submittedName>
</protein>
<proteinExistence type="predicted"/>
<dbReference type="Proteomes" id="UP000824120">
    <property type="component" value="Chromosome 8"/>
</dbReference>